<proteinExistence type="predicted"/>
<feature type="compositionally biased region" description="Polar residues" evidence="1">
    <location>
        <begin position="1"/>
        <end position="10"/>
    </location>
</feature>
<gene>
    <name evidence="2" type="ORF">M0R45_001178</name>
</gene>
<dbReference type="EMBL" id="JBEDUW010000232">
    <property type="protein sequence ID" value="KAK9903167.1"/>
    <property type="molecule type" value="Genomic_DNA"/>
</dbReference>
<keyword evidence="3" id="KW-1185">Reference proteome</keyword>
<evidence type="ECO:0000313" key="3">
    <source>
        <dbReference type="Proteomes" id="UP001457282"/>
    </source>
</evidence>
<protein>
    <recommendedName>
        <fullName evidence="4">MHC class I antigen</fullName>
    </recommendedName>
</protein>
<sequence length="131" mass="14949">MYNRSEQMNTGLAWASGDGKDRRQGQRCGGVCETVRARPGQISSFLHLLHDEAEREGPLRWGHRGLCGIGDAVVQLNRRFVNGEGWVDEGEGLVSLEWKWMRQGRPRWSWAVVDWEHRGATRAAGWIDFMV</sequence>
<evidence type="ECO:0000256" key="1">
    <source>
        <dbReference type="SAM" id="MobiDB-lite"/>
    </source>
</evidence>
<accession>A0AAW1VNM7</accession>
<comment type="caution">
    <text evidence="2">The sequence shown here is derived from an EMBL/GenBank/DDBJ whole genome shotgun (WGS) entry which is preliminary data.</text>
</comment>
<organism evidence="2 3">
    <name type="scientific">Rubus argutus</name>
    <name type="common">Southern blackberry</name>
    <dbReference type="NCBI Taxonomy" id="59490"/>
    <lineage>
        <taxon>Eukaryota</taxon>
        <taxon>Viridiplantae</taxon>
        <taxon>Streptophyta</taxon>
        <taxon>Embryophyta</taxon>
        <taxon>Tracheophyta</taxon>
        <taxon>Spermatophyta</taxon>
        <taxon>Magnoliopsida</taxon>
        <taxon>eudicotyledons</taxon>
        <taxon>Gunneridae</taxon>
        <taxon>Pentapetalae</taxon>
        <taxon>rosids</taxon>
        <taxon>fabids</taxon>
        <taxon>Rosales</taxon>
        <taxon>Rosaceae</taxon>
        <taxon>Rosoideae</taxon>
        <taxon>Rosoideae incertae sedis</taxon>
        <taxon>Rubus</taxon>
    </lineage>
</organism>
<name>A0AAW1VNM7_RUBAR</name>
<evidence type="ECO:0000313" key="2">
    <source>
        <dbReference type="EMBL" id="KAK9903167.1"/>
    </source>
</evidence>
<feature type="region of interest" description="Disordered" evidence="1">
    <location>
        <begin position="1"/>
        <end position="26"/>
    </location>
</feature>
<dbReference type="AlphaFoldDB" id="A0AAW1VNM7"/>
<reference evidence="2 3" key="1">
    <citation type="journal article" date="2023" name="G3 (Bethesda)">
        <title>A chromosome-length genome assembly and annotation of blackberry (Rubus argutus, cv. 'Hillquist').</title>
        <authorList>
            <person name="Bruna T."/>
            <person name="Aryal R."/>
            <person name="Dudchenko O."/>
            <person name="Sargent D.J."/>
            <person name="Mead D."/>
            <person name="Buti M."/>
            <person name="Cavallini A."/>
            <person name="Hytonen T."/>
            <person name="Andres J."/>
            <person name="Pham M."/>
            <person name="Weisz D."/>
            <person name="Mascagni F."/>
            <person name="Usai G."/>
            <person name="Natali L."/>
            <person name="Bassil N."/>
            <person name="Fernandez G.E."/>
            <person name="Lomsadze A."/>
            <person name="Armour M."/>
            <person name="Olukolu B."/>
            <person name="Poorten T."/>
            <person name="Britton C."/>
            <person name="Davik J."/>
            <person name="Ashrafi H."/>
            <person name="Aiden E.L."/>
            <person name="Borodovsky M."/>
            <person name="Worthington M."/>
        </authorList>
    </citation>
    <scope>NUCLEOTIDE SEQUENCE [LARGE SCALE GENOMIC DNA]</scope>
    <source>
        <strain evidence="2">PI 553951</strain>
    </source>
</reference>
<dbReference type="Proteomes" id="UP001457282">
    <property type="component" value="Unassembled WGS sequence"/>
</dbReference>
<evidence type="ECO:0008006" key="4">
    <source>
        <dbReference type="Google" id="ProtNLM"/>
    </source>
</evidence>